<dbReference type="Proteomes" id="UP000321901">
    <property type="component" value="Unassembled WGS sequence"/>
</dbReference>
<dbReference type="Pfam" id="PF10747">
    <property type="entry name" value="SirA"/>
    <property type="match status" value="1"/>
</dbReference>
<evidence type="ECO:0000313" key="1">
    <source>
        <dbReference type="EMBL" id="GEN81938.1"/>
    </source>
</evidence>
<sequence length="148" mass="17081">MRTYDIYKVKERYQSFILGREGLLYDLLKDCAQEPPLQEVQYLCDEIEESAIDQAILSNLGKSFTTVESDDGEYRLTHPMKGSIHLSLTPYSLQAYCNGSRMLDLDLFVALSGSDDRFFAVMDEHGEWGWLKPIKQDNRLVKDNTILF</sequence>
<dbReference type="AlphaFoldDB" id="A0A511Z3A5"/>
<comment type="caution">
    <text evidence="1">The sequence shown here is derived from an EMBL/GenBank/DDBJ whole genome shotgun (WGS) entry which is preliminary data.</text>
</comment>
<protein>
    <recommendedName>
        <fullName evidence="3">Sporulation inhibitor of replication protein SirA</fullName>
    </recommendedName>
</protein>
<evidence type="ECO:0008006" key="3">
    <source>
        <dbReference type="Google" id="ProtNLM"/>
    </source>
</evidence>
<gene>
    <name evidence="1" type="ORF">SLU01_02500</name>
</gene>
<dbReference type="EMBL" id="BJYL01000004">
    <property type="protein sequence ID" value="GEN81938.1"/>
    <property type="molecule type" value="Genomic_DNA"/>
</dbReference>
<organism evidence="1 2">
    <name type="scientific">Sporosarcina luteola</name>
    <dbReference type="NCBI Taxonomy" id="582850"/>
    <lineage>
        <taxon>Bacteria</taxon>
        <taxon>Bacillati</taxon>
        <taxon>Bacillota</taxon>
        <taxon>Bacilli</taxon>
        <taxon>Bacillales</taxon>
        <taxon>Caryophanaceae</taxon>
        <taxon>Sporosarcina</taxon>
    </lineage>
</organism>
<keyword evidence="2" id="KW-1185">Reference proteome</keyword>
<dbReference type="RefSeq" id="WP_147054503.1">
    <property type="nucleotide sequence ID" value="NZ_BJYL01000004.1"/>
</dbReference>
<dbReference type="InterPro" id="IPR019683">
    <property type="entry name" value="SirA"/>
</dbReference>
<name>A0A511Z3A5_9BACL</name>
<dbReference type="Gene3D" id="3.30.310.250">
    <property type="entry name" value="Sporulation inhibitor of replication protein SirA"/>
    <property type="match status" value="1"/>
</dbReference>
<evidence type="ECO:0000313" key="2">
    <source>
        <dbReference type="Proteomes" id="UP000321901"/>
    </source>
</evidence>
<accession>A0A511Z3A5</accession>
<dbReference type="OrthoDB" id="2736584at2"/>
<proteinExistence type="predicted"/>
<dbReference type="InterPro" id="IPR038449">
    <property type="entry name" value="SirA_sf"/>
</dbReference>
<reference evidence="1 2" key="1">
    <citation type="submission" date="2019-07" db="EMBL/GenBank/DDBJ databases">
        <title>Whole genome shotgun sequence of Sporosarcina luteola NBRC 105378.</title>
        <authorList>
            <person name="Hosoyama A."/>
            <person name="Uohara A."/>
            <person name="Ohji S."/>
            <person name="Ichikawa N."/>
        </authorList>
    </citation>
    <scope>NUCLEOTIDE SEQUENCE [LARGE SCALE GENOMIC DNA]</scope>
    <source>
        <strain evidence="1 2">NBRC 105378</strain>
    </source>
</reference>